<dbReference type="AlphaFoldDB" id="A0A0D2L6F3"/>
<reference evidence="2" key="1">
    <citation type="submission" date="2014-04" db="EMBL/GenBank/DDBJ databases">
        <title>Evolutionary Origins and Diversification of the Mycorrhizal Mutualists.</title>
        <authorList>
            <consortium name="DOE Joint Genome Institute"/>
            <consortium name="Mycorrhizal Genomics Consortium"/>
            <person name="Kohler A."/>
            <person name="Kuo A."/>
            <person name="Nagy L.G."/>
            <person name="Floudas D."/>
            <person name="Copeland A."/>
            <person name="Barry K.W."/>
            <person name="Cichocki N."/>
            <person name="Veneault-Fourrey C."/>
            <person name="LaButti K."/>
            <person name="Lindquist E.A."/>
            <person name="Lipzen A."/>
            <person name="Lundell T."/>
            <person name="Morin E."/>
            <person name="Murat C."/>
            <person name="Riley R."/>
            <person name="Ohm R."/>
            <person name="Sun H."/>
            <person name="Tunlid A."/>
            <person name="Henrissat B."/>
            <person name="Grigoriev I.V."/>
            <person name="Hibbett D.S."/>
            <person name="Martin F."/>
        </authorList>
    </citation>
    <scope>NUCLEOTIDE SEQUENCE [LARGE SCALE GENOMIC DNA]</scope>
    <source>
        <strain evidence="2">FD-334 SS-4</strain>
    </source>
</reference>
<accession>A0A0D2L6F3</accession>
<name>A0A0D2L6F3_HYPSF</name>
<proteinExistence type="predicted"/>
<sequence length="86" mass="8811">MHRVSPGPRTRRWAHAAPSGRAACAPGAFLQVPPSNTREAAHGAPRVHVANARYPAADAHPADAAAAMRAAHAADGRPVAPRLADG</sequence>
<protein>
    <submittedName>
        <fullName evidence="1">Uncharacterized protein</fullName>
    </submittedName>
</protein>
<dbReference type="Proteomes" id="UP000054270">
    <property type="component" value="Unassembled WGS sequence"/>
</dbReference>
<keyword evidence="2" id="KW-1185">Reference proteome</keyword>
<organism evidence="1 2">
    <name type="scientific">Hypholoma sublateritium (strain FD-334 SS-4)</name>
    <dbReference type="NCBI Taxonomy" id="945553"/>
    <lineage>
        <taxon>Eukaryota</taxon>
        <taxon>Fungi</taxon>
        <taxon>Dikarya</taxon>
        <taxon>Basidiomycota</taxon>
        <taxon>Agaricomycotina</taxon>
        <taxon>Agaricomycetes</taxon>
        <taxon>Agaricomycetidae</taxon>
        <taxon>Agaricales</taxon>
        <taxon>Agaricineae</taxon>
        <taxon>Strophariaceae</taxon>
        <taxon>Hypholoma</taxon>
    </lineage>
</organism>
<gene>
    <name evidence="1" type="ORF">HYPSUDRAFT_202101</name>
</gene>
<evidence type="ECO:0000313" key="2">
    <source>
        <dbReference type="Proteomes" id="UP000054270"/>
    </source>
</evidence>
<dbReference type="EMBL" id="KN817549">
    <property type="protein sequence ID" value="KJA22532.1"/>
    <property type="molecule type" value="Genomic_DNA"/>
</dbReference>
<evidence type="ECO:0000313" key="1">
    <source>
        <dbReference type="EMBL" id="KJA22532.1"/>
    </source>
</evidence>